<dbReference type="PANTHER" id="PTHR12128:SF66">
    <property type="entry name" value="4-HYDROXY-2-OXOGLUTARATE ALDOLASE, MITOCHONDRIAL"/>
    <property type="match status" value="1"/>
</dbReference>
<dbReference type="InterPro" id="IPR013785">
    <property type="entry name" value="Aldolase_TIM"/>
</dbReference>
<feature type="non-terminal residue" evidence="3">
    <location>
        <position position="1"/>
    </location>
</feature>
<evidence type="ECO:0008006" key="4">
    <source>
        <dbReference type="Google" id="ProtNLM"/>
    </source>
</evidence>
<dbReference type="AlphaFoldDB" id="X1LM88"/>
<dbReference type="GO" id="GO:0044281">
    <property type="term" value="P:small molecule metabolic process"/>
    <property type="evidence" value="ECO:0007669"/>
    <property type="project" value="UniProtKB-ARBA"/>
</dbReference>
<dbReference type="SUPFAM" id="SSF51569">
    <property type="entry name" value="Aldolase"/>
    <property type="match status" value="1"/>
</dbReference>
<evidence type="ECO:0000256" key="1">
    <source>
        <dbReference type="ARBA" id="ARBA00023239"/>
    </source>
</evidence>
<organism evidence="3">
    <name type="scientific">marine sediment metagenome</name>
    <dbReference type="NCBI Taxonomy" id="412755"/>
    <lineage>
        <taxon>unclassified sequences</taxon>
        <taxon>metagenomes</taxon>
        <taxon>ecological metagenomes</taxon>
    </lineage>
</organism>
<dbReference type="Gene3D" id="3.20.20.70">
    <property type="entry name" value="Aldolase class I"/>
    <property type="match status" value="1"/>
</dbReference>
<dbReference type="CDD" id="cd00408">
    <property type="entry name" value="DHDPS-like"/>
    <property type="match status" value="1"/>
</dbReference>
<keyword evidence="2" id="KW-0704">Schiff base</keyword>
<name>X1LM88_9ZZZZ</name>
<keyword evidence="1" id="KW-0456">Lyase</keyword>
<sequence>KSKSFKKLVESVDIPVYVYNNPKTSGNTVTSKMLENMAQAGVAGVKDSSFDLVNFYLYEIEVDKPEFSFIVGTEAVALGAFLSGAQAAICGVANVIPESLHKLWEHVQKKEWELAQEVQLQVIKIRKIMKLGSTLTNCYAILKMRGIDAGWPRLPYLHRFLFSQYL</sequence>
<protein>
    <recommendedName>
        <fullName evidence="4">Dihydrodipicolinate synthase family protein</fullName>
    </recommendedName>
</protein>
<gene>
    <name evidence="3" type="ORF">S06H3_27362</name>
</gene>
<evidence type="ECO:0000256" key="2">
    <source>
        <dbReference type="ARBA" id="ARBA00023270"/>
    </source>
</evidence>
<dbReference type="EMBL" id="BARV01015867">
    <property type="protein sequence ID" value="GAI20452.1"/>
    <property type="molecule type" value="Genomic_DNA"/>
</dbReference>
<accession>X1LM88</accession>
<reference evidence="3" key="1">
    <citation type="journal article" date="2014" name="Front. Microbiol.">
        <title>High frequency of phylogenetically diverse reductive dehalogenase-homologous genes in deep subseafloor sedimentary metagenomes.</title>
        <authorList>
            <person name="Kawai M."/>
            <person name="Futagami T."/>
            <person name="Toyoda A."/>
            <person name="Takaki Y."/>
            <person name="Nishi S."/>
            <person name="Hori S."/>
            <person name="Arai W."/>
            <person name="Tsubouchi T."/>
            <person name="Morono Y."/>
            <person name="Uchiyama I."/>
            <person name="Ito T."/>
            <person name="Fujiyama A."/>
            <person name="Inagaki F."/>
            <person name="Takami H."/>
        </authorList>
    </citation>
    <scope>NUCLEOTIDE SEQUENCE</scope>
    <source>
        <strain evidence="3">Expedition CK06-06</strain>
    </source>
</reference>
<dbReference type="InterPro" id="IPR002220">
    <property type="entry name" value="DapA-like"/>
</dbReference>
<dbReference type="InterPro" id="IPR020625">
    <property type="entry name" value="Schiff_base-form_aldolases_AS"/>
</dbReference>
<dbReference type="PROSITE" id="PS00666">
    <property type="entry name" value="DHDPS_2"/>
    <property type="match status" value="1"/>
</dbReference>
<dbReference type="Pfam" id="PF00701">
    <property type="entry name" value="DHDPS"/>
    <property type="match status" value="1"/>
</dbReference>
<evidence type="ECO:0000313" key="3">
    <source>
        <dbReference type="EMBL" id="GAI20452.1"/>
    </source>
</evidence>
<dbReference type="PANTHER" id="PTHR12128">
    <property type="entry name" value="DIHYDRODIPICOLINATE SYNTHASE"/>
    <property type="match status" value="1"/>
</dbReference>
<comment type="caution">
    <text evidence="3">The sequence shown here is derived from an EMBL/GenBank/DDBJ whole genome shotgun (WGS) entry which is preliminary data.</text>
</comment>
<dbReference type="GO" id="GO:0008840">
    <property type="term" value="F:4-hydroxy-tetrahydrodipicolinate synthase activity"/>
    <property type="evidence" value="ECO:0007669"/>
    <property type="project" value="TreeGrafter"/>
</dbReference>
<proteinExistence type="predicted"/>